<dbReference type="InterPro" id="IPR036398">
    <property type="entry name" value="CA_dom_sf"/>
</dbReference>
<name>A0ABN7RL81_OIKDI</name>
<evidence type="ECO:0000256" key="2">
    <source>
        <dbReference type="SAM" id="MobiDB-lite"/>
    </source>
</evidence>
<dbReference type="PROSITE" id="PS51144">
    <property type="entry name" value="ALPHA_CA_2"/>
    <property type="match status" value="1"/>
</dbReference>
<evidence type="ECO:0000313" key="6">
    <source>
        <dbReference type="Proteomes" id="UP001158576"/>
    </source>
</evidence>
<organism evidence="5 6">
    <name type="scientific">Oikopleura dioica</name>
    <name type="common">Tunicate</name>
    <dbReference type="NCBI Taxonomy" id="34765"/>
    <lineage>
        <taxon>Eukaryota</taxon>
        <taxon>Metazoa</taxon>
        <taxon>Chordata</taxon>
        <taxon>Tunicata</taxon>
        <taxon>Appendicularia</taxon>
        <taxon>Copelata</taxon>
        <taxon>Oikopleuridae</taxon>
        <taxon>Oikopleura</taxon>
    </lineage>
</organism>
<accession>A0ABN7RL81</accession>
<feature type="compositionally biased region" description="Basic and acidic residues" evidence="2">
    <location>
        <begin position="16"/>
        <end position="29"/>
    </location>
</feature>
<dbReference type="PANTHER" id="PTHR18952">
    <property type="entry name" value="CARBONIC ANHYDRASE"/>
    <property type="match status" value="1"/>
</dbReference>
<proteinExistence type="inferred from homology"/>
<feature type="compositionally biased region" description="Acidic residues" evidence="2">
    <location>
        <begin position="30"/>
        <end position="43"/>
    </location>
</feature>
<gene>
    <name evidence="5" type="ORF">OKIOD_LOCUS1118</name>
</gene>
<dbReference type="InterPro" id="IPR001148">
    <property type="entry name" value="CA_dom"/>
</dbReference>
<protein>
    <submittedName>
        <fullName evidence="5">Oidioi.mRNA.OKI2018_I69.PAR.g9560.t1.cds</fullName>
    </submittedName>
</protein>
<dbReference type="PANTHER" id="PTHR18952:SF208">
    <property type="entry name" value="CARBONIC ANHYDRASE XA-RELATED"/>
    <property type="match status" value="1"/>
</dbReference>
<dbReference type="CDD" id="cd00326">
    <property type="entry name" value="alpha_CA"/>
    <property type="match status" value="1"/>
</dbReference>
<feature type="compositionally biased region" description="Basic residues" evidence="2">
    <location>
        <begin position="367"/>
        <end position="376"/>
    </location>
</feature>
<evidence type="ECO:0000256" key="3">
    <source>
        <dbReference type="SAM" id="SignalP"/>
    </source>
</evidence>
<dbReference type="Proteomes" id="UP001158576">
    <property type="component" value="Chromosome PAR"/>
</dbReference>
<feature type="region of interest" description="Disordered" evidence="2">
    <location>
        <begin position="16"/>
        <end position="57"/>
    </location>
</feature>
<feature type="domain" description="Alpha-carbonic anhydrase" evidence="4">
    <location>
        <begin position="41"/>
        <end position="304"/>
    </location>
</feature>
<comment type="similarity">
    <text evidence="1">Belongs to the alpha-carbonic anhydrase family.</text>
</comment>
<feature type="chain" id="PRO_5045238384" evidence="3">
    <location>
        <begin position="19"/>
        <end position="376"/>
    </location>
</feature>
<dbReference type="SUPFAM" id="SSF51069">
    <property type="entry name" value="Carbonic anhydrase"/>
    <property type="match status" value="1"/>
</dbReference>
<keyword evidence="6" id="KW-1185">Reference proteome</keyword>
<evidence type="ECO:0000259" key="4">
    <source>
        <dbReference type="PROSITE" id="PS51144"/>
    </source>
</evidence>
<dbReference type="Gene3D" id="3.10.200.10">
    <property type="entry name" value="Alpha carbonic anhydrase"/>
    <property type="match status" value="1"/>
</dbReference>
<evidence type="ECO:0000313" key="5">
    <source>
        <dbReference type="EMBL" id="CAG5080371.1"/>
    </source>
</evidence>
<sequence length="376" mass="43284">MKLLAAGLLGIALAKGHGDHEDSGYHDSTEPEAEAEPEPEPEYGYEPNTVDNLCENGQHQSPIDLAFVHPQFHMHETKHAGKSNSTDGYGEEFKWHFESDGHSINLFLEDEDAEKLQLHEEDASYTFHHITFRWGDFDQGGSEHTVNHQHAFGELQAWHRMSNLTDEEALDNLNGFRVVSAFVELCEVDSSPVFNEISQRLRSKSKNEKEDGKLDKFHFSYNDFFHATGVDPGAFYYYHGSHTHPENNACSESVGWVIMQDAIRITKNTAKNIMKMSKDEDGEYIKHNNRRTQPWYDRDVHHFSYNPQASKMIMHNRRQFDMARHNMHMKMMHMHEEIDKLKGKMKEHRQGSGKATTGKPKSGMSKNGKKSPKSRR</sequence>
<feature type="compositionally biased region" description="Basic and acidic residues" evidence="2">
    <location>
        <begin position="340"/>
        <end position="350"/>
    </location>
</feature>
<dbReference type="InterPro" id="IPR023561">
    <property type="entry name" value="Carbonic_anhydrase_a-class"/>
</dbReference>
<feature type="signal peptide" evidence="3">
    <location>
        <begin position="1"/>
        <end position="18"/>
    </location>
</feature>
<evidence type="ECO:0000256" key="1">
    <source>
        <dbReference type="ARBA" id="ARBA00010718"/>
    </source>
</evidence>
<dbReference type="SMART" id="SM01057">
    <property type="entry name" value="Carb_anhydrase"/>
    <property type="match status" value="1"/>
</dbReference>
<feature type="region of interest" description="Disordered" evidence="2">
    <location>
        <begin position="340"/>
        <end position="376"/>
    </location>
</feature>
<reference evidence="5 6" key="1">
    <citation type="submission" date="2021-04" db="EMBL/GenBank/DDBJ databases">
        <authorList>
            <person name="Bliznina A."/>
        </authorList>
    </citation>
    <scope>NUCLEOTIDE SEQUENCE [LARGE SCALE GENOMIC DNA]</scope>
</reference>
<dbReference type="Pfam" id="PF00194">
    <property type="entry name" value="Carb_anhydrase"/>
    <property type="match status" value="1"/>
</dbReference>
<keyword evidence="3" id="KW-0732">Signal</keyword>
<dbReference type="EMBL" id="OU015568">
    <property type="protein sequence ID" value="CAG5080371.1"/>
    <property type="molecule type" value="Genomic_DNA"/>
</dbReference>